<accession>A0ABD3LU09</accession>
<gene>
    <name evidence="1" type="ORF">ACJRO7_000640</name>
</gene>
<evidence type="ECO:0000313" key="1">
    <source>
        <dbReference type="EMBL" id="KAL3753276.1"/>
    </source>
</evidence>
<name>A0ABD3LU09_EUCGL</name>
<evidence type="ECO:0000313" key="2">
    <source>
        <dbReference type="Proteomes" id="UP001634007"/>
    </source>
</evidence>
<comment type="caution">
    <text evidence="1">The sequence shown here is derived from an EMBL/GenBank/DDBJ whole genome shotgun (WGS) entry which is preliminary data.</text>
</comment>
<dbReference type="Proteomes" id="UP001634007">
    <property type="component" value="Unassembled WGS sequence"/>
</dbReference>
<dbReference type="AlphaFoldDB" id="A0ABD3LU09"/>
<proteinExistence type="predicted"/>
<reference evidence="1 2" key="1">
    <citation type="submission" date="2024-11" db="EMBL/GenBank/DDBJ databases">
        <title>Chromosome-level genome assembly of Eucalyptus globulus Labill. provides insights into its genome evolution.</title>
        <authorList>
            <person name="Li X."/>
        </authorList>
    </citation>
    <scope>NUCLEOTIDE SEQUENCE [LARGE SCALE GENOMIC DNA]</scope>
    <source>
        <strain evidence="1">CL2024</strain>
        <tissue evidence="1">Fresh tender leaves</tissue>
    </source>
</reference>
<keyword evidence="2" id="KW-1185">Reference proteome</keyword>
<protein>
    <submittedName>
        <fullName evidence="1">Uncharacterized protein</fullName>
    </submittedName>
</protein>
<dbReference type="EMBL" id="JBJKBG010000001">
    <property type="protein sequence ID" value="KAL3753276.1"/>
    <property type="molecule type" value="Genomic_DNA"/>
</dbReference>
<organism evidence="1 2">
    <name type="scientific">Eucalyptus globulus</name>
    <name type="common">Tasmanian blue gum</name>
    <dbReference type="NCBI Taxonomy" id="34317"/>
    <lineage>
        <taxon>Eukaryota</taxon>
        <taxon>Viridiplantae</taxon>
        <taxon>Streptophyta</taxon>
        <taxon>Embryophyta</taxon>
        <taxon>Tracheophyta</taxon>
        <taxon>Spermatophyta</taxon>
        <taxon>Magnoliopsida</taxon>
        <taxon>eudicotyledons</taxon>
        <taxon>Gunneridae</taxon>
        <taxon>Pentapetalae</taxon>
        <taxon>rosids</taxon>
        <taxon>malvids</taxon>
        <taxon>Myrtales</taxon>
        <taxon>Myrtaceae</taxon>
        <taxon>Myrtoideae</taxon>
        <taxon>Eucalypteae</taxon>
        <taxon>Eucalyptus</taxon>
    </lineage>
</organism>
<sequence>MPIESLLMFHIVQGAPDTGKVYRTCNAGTYSSGDPYASSVAYVLADMETVTPNQANYNYYSASPYQTNVAYGHTTCNPALSYSNLLW</sequence>